<evidence type="ECO:0000313" key="2">
    <source>
        <dbReference type="EMBL" id="QTD66870.1"/>
    </source>
</evidence>
<evidence type="ECO:0000313" key="1">
    <source>
        <dbReference type="EMBL" id="ART98827.1"/>
    </source>
</evidence>
<dbReference type="EMBL" id="CP021427">
    <property type="protein sequence ID" value="ART98827.1"/>
    <property type="molecule type" value="Genomic_DNA"/>
</dbReference>
<dbReference type="RefSeq" id="WP_020807189.1">
    <property type="nucleotide sequence ID" value="NZ_CABHMU010000001.1"/>
</dbReference>
<sequence length="146" mass="17196">MNKNFLAVEKDIHGFAQELYFRNEVAIDLVEKDEQKDLLHFDRKDVAKLQEITSVLQDFCQPQIRAILQVSENTKDVKNDFKLIQNQAHQLIQNFSNLEKLVTYSETKAKKKSKNLSKQWLELKQNLLKMDINRIKEIEKSSKTMS</sequence>
<dbReference type="EMBL" id="CP071801">
    <property type="protein sequence ID" value="QTD66870.1"/>
    <property type="molecule type" value="Genomic_DNA"/>
</dbReference>
<dbReference type="Proteomes" id="UP000663932">
    <property type="component" value="Chromosome"/>
</dbReference>
<name>A0A1Y0E5P2_LACGS</name>
<reference evidence="2" key="2">
    <citation type="submission" date="2021-03" db="EMBL/GenBank/DDBJ databases">
        <title>Whole genome sequence of Lactobacillus gasseri HL75.</title>
        <authorList>
            <person name="Kim J.-M."/>
            <person name="Chung S.H."/>
            <person name="Kim J.-S."/>
        </authorList>
    </citation>
    <scope>NUCLEOTIDE SEQUENCE</scope>
    <source>
        <strain evidence="2">HL75</strain>
    </source>
</reference>
<protein>
    <submittedName>
        <fullName evidence="2">Uncharacterized protein</fullName>
    </submittedName>
</protein>
<evidence type="ECO:0000313" key="4">
    <source>
        <dbReference type="Proteomes" id="UP000663932"/>
    </source>
</evidence>
<dbReference type="AlphaFoldDB" id="A0A1Y0E5P2"/>
<accession>A0A1Y0E5P2</accession>
<reference evidence="1 3" key="1">
    <citation type="submission" date="2017-05" db="EMBL/GenBank/DDBJ databases">
        <authorList>
            <person name="Oh N.-S."/>
        </authorList>
    </citation>
    <scope>NUCLEOTIDE SEQUENCE [LARGE SCALE GENOMIC DNA]</scope>
    <source>
        <strain evidence="1 3">4M13</strain>
    </source>
</reference>
<dbReference type="Proteomes" id="UP000195798">
    <property type="component" value="Chromosome"/>
</dbReference>
<dbReference type="OrthoDB" id="2324085at2"/>
<organism evidence="2 4">
    <name type="scientific">Lactobacillus gasseri</name>
    <dbReference type="NCBI Taxonomy" id="1596"/>
    <lineage>
        <taxon>Bacteria</taxon>
        <taxon>Bacillati</taxon>
        <taxon>Bacillota</taxon>
        <taxon>Bacilli</taxon>
        <taxon>Lactobacillales</taxon>
        <taxon>Lactobacillaceae</taxon>
        <taxon>Lactobacillus</taxon>
    </lineage>
</organism>
<evidence type="ECO:0000313" key="3">
    <source>
        <dbReference type="Proteomes" id="UP000195798"/>
    </source>
</evidence>
<proteinExistence type="predicted"/>
<gene>
    <name evidence="1" type="ORF">CCE30_07925</name>
    <name evidence="2" type="ORF">J3E67_001243</name>
</gene>